<evidence type="ECO:0000256" key="5">
    <source>
        <dbReference type="ARBA" id="ARBA00023163"/>
    </source>
</evidence>
<dbReference type="SUPFAM" id="SSF53850">
    <property type="entry name" value="Periplasmic binding protein-like II"/>
    <property type="match status" value="1"/>
</dbReference>
<evidence type="ECO:0000313" key="7">
    <source>
        <dbReference type="EMBL" id="NRF20322.1"/>
    </source>
</evidence>
<dbReference type="PANTHER" id="PTHR30118:SF15">
    <property type="entry name" value="TRANSCRIPTIONAL REGULATORY PROTEIN"/>
    <property type="match status" value="1"/>
</dbReference>
<evidence type="ECO:0000259" key="6">
    <source>
        <dbReference type="Pfam" id="PF03466"/>
    </source>
</evidence>
<reference evidence="7" key="1">
    <citation type="submission" date="2019-07" db="EMBL/GenBank/DDBJ databases">
        <title>FDA dAtabase for Regulatory Grade micrObial Sequences (FDA-ARGOS): Supporting development and validation of Infectious Disease Dx tests.</title>
        <authorList>
            <person name="Bachman M."/>
            <person name="Young C."/>
            <person name="Tallon L."/>
            <person name="Sadzewicz L."/>
            <person name="Vavikolanu K."/>
            <person name="Mehta A."/>
            <person name="Aluvathingal J."/>
            <person name="Nadendla S."/>
            <person name="Nandy P."/>
            <person name="Geyer C."/>
            <person name="Yan Y."/>
            <person name="Sichtig H."/>
        </authorList>
    </citation>
    <scope>NUCLEOTIDE SEQUENCE</scope>
    <source>
        <strain evidence="7">FDAARGOS_618</strain>
    </source>
</reference>
<proteinExistence type="inferred from homology"/>
<dbReference type="Gene3D" id="3.40.190.10">
    <property type="entry name" value="Periplasmic binding protein-like II"/>
    <property type="match status" value="1"/>
</dbReference>
<dbReference type="InterPro" id="IPR005119">
    <property type="entry name" value="LysR_subst-bd"/>
</dbReference>
<sequence length="152" mass="16952">MINTATEAGHRDLKSAVLFEETFACLFDQTSGGEALSLKDYLSRPHVRVSVALQDNSEVDDALARLGHKRRIAIQIPHWSVAPDFVRGSDLILTAARRSIELLGQGSLQCGELPFQLNSFPFVQAWHRRCEKDAAHRWLREAIAAMASKEPT</sequence>
<protein>
    <recommendedName>
        <fullName evidence="6">LysR substrate-binding domain-containing protein</fullName>
    </recommendedName>
</protein>
<name>A0AA44ELI4_9HYPH</name>
<dbReference type="GO" id="GO:0003677">
    <property type="term" value="F:DNA binding"/>
    <property type="evidence" value="ECO:0007669"/>
    <property type="project" value="UniProtKB-KW"/>
</dbReference>
<comment type="caution">
    <text evidence="7">The sequence shown here is derived from an EMBL/GenBank/DDBJ whole genome shotgun (WGS) entry which is preliminary data.</text>
</comment>
<dbReference type="EMBL" id="JABRWM010000006">
    <property type="protein sequence ID" value="NRF20322.1"/>
    <property type="molecule type" value="Genomic_DNA"/>
</dbReference>
<evidence type="ECO:0000256" key="3">
    <source>
        <dbReference type="ARBA" id="ARBA00023125"/>
    </source>
</evidence>
<dbReference type="PANTHER" id="PTHR30118">
    <property type="entry name" value="HTH-TYPE TRANSCRIPTIONAL REGULATOR LEUO-RELATED"/>
    <property type="match status" value="1"/>
</dbReference>
<gene>
    <name evidence="7" type="ORF">FOB26_14745</name>
</gene>
<dbReference type="Pfam" id="PF03466">
    <property type="entry name" value="LysR_substrate"/>
    <property type="match status" value="1"/>
</dbReference>
<keyword evidence="8" id="KW-1185">Reference proteome</keyword>
<keyword evidence="5" id="KW-0804">Transcription</keyword>
<keyword evidence="3" id="KW-0238">DNA-binding</keyword>
<dbReference type="RefSeq" id="WP_107339643.1">
    <property type="nucleotide sequence ID" value="NZ_CP121246.1"/>
</dbReference>
<keyword evidence="2" id="KW-0805">Transcription regulation</keyword>
<accession>A0AA44ELI4</accession>
<dbReference type="AlphaFoldDB" id="A0AA44ELI4"/>
<organism evidence="7 8">
    <name type="scientific">Agrobacterium pusense</name>
    <dbReference type="NCBI Taxonomy" id="648995"/>
    <lineage>
        <taxon>Bacteria</taxon>
        <taxon>Pseudomonadati</taxon>
        <taxon>Pseudomonadota</taxon>
        <taxon>Alphaproteobacteria</taxon>
        <taxon>Hyphomicrobiales</taxon>
        <taxon>Rhizobiaceae</taxon>
        <taxon>Rhizobium/Agrobacterium group</taxon>
        <taxon>Agrobacterium</taxon>
    </lineage>
</organism>
<feature type="domain" description="LysR substrate-binding" evidence="6">
    <location>
        <begin position="10"/>
        <end position="145"/>
    </location>
</feature>
<dbReference type="GO" id="GO:0006355">
    <property type="term" value="P:regulation of DNA-templated transcription"/>
    <property type="evidence" value="ECO:0007669"/>
    <property type="project" value="TreeGrafter"/>
</dbReference>
<dbReference type="InterPro" id="IPR050389">
    <property type="entry name" value="LysR-type_TF"/>
</dbReference>
<evidence type="ECO:0000313" key="8">
    <source>
        <dbReference type="Proteomes" id="UP001155820"/>
    </source>
</evidence>
<comment type="similarity">
    <text evidence="1">Belongs to the LysR transcriptional regulatory family.</text>
</comment>
<evidence type="ECO:0000256" key="4">
    <source>
        <dbReference type="ARBA" id="ARBA00023159"/>
    </source>
</evidence>
<dbReference type="Proteomes" id="UP001155820">
    <property type="component" value="Unassembled WGS sequence"/>
</dbReference>
<keyword evidence="4" id="KW-0010">Activator</keyword>
<evidence type="ECO:0000256" key="2">
    <source>
        <dbReference type="ARBA" id="ARBA00023015"/>
    </source>
</evidence>
<evidence type="ECO:0000256" key="1">
    <source>
        <dbReference type="ARBA" id="ARBA00009437"/>
    </source>
</evidence>